<name>A0A9P5LFS4_9HYPO</name>
<sequence>MESQSASGGIKIRLKGFAPSEKNFEFANDEGPCESCADCRPDITEMVNKSSVKYCIMCNHFARITDSSRPTDKHFRVIIFPPEASQPKFCWASVNNSNELVVRHLTIDKWKTDMKARYKQLDVDLEMYALSRDFTMKGKRFGHGIRITSWQPPLGSTGHLEGFNETILSLSGTLSSRKYGPAVVFSYNLDSNFEYKDMDDITTGDFRHVIDYFHNSDWNPAVGDVDRYPEQTLPALLIPDPNHLDREDGSISSICDVIGLHQPILRLTIPTRINVKQACWHVLCDPYNSPIRQMCPNDGSMWHTFILGPLLLGLDWIGRNAMVTDVRNTSSRKLWPEDRWKRSYARFLRQGVRIGRQKLSIDVLNISDGLIAFNAFGIEVHEMHLRAYDEFIYRNMQRDKSERNYTKAEFSEAQYVLSRDVKKAFIYLKDLFQDQRLRDQTQDYERECCFESKLHPSSWTIPSELWQSRLNNLHLEFEPGRPVEE</sequence>
<proteinExistence type="predicted"/>
<evidence type="ECO:0000313" key="2">
    <source>
        <dbReference type="Proteomes" id="UP000722485"/>
    </source>
</evidence>
<accession>A0A9P5LFS4</accession>
<gene>
    <name evidence="1" type="ORF">G7Z17_g973</name>
</gene>
<dbReference type="OrthoDB" id="437457at2759"/>
<keyword evidence="2" id="KW-1185">Reference proteome</keyword>
<dbReference type="AlphaFoldDB" id="A0A9P5LFS4"/>
<organism evidence="1 2">
    <name type="scientific">Cylindrodendrum hubeiense</name>
    <dbReference type="NCBI Taxonomy" id="595255"/>
    <lineage>
        <taxon>Eukaryota</taxon>
        <taxon>Fungi</taxon>
        <taxon>Dikarya</taxon>
        <taxon>Ascomycota</taxon>
        <taxon>Pezizomycotina</taxon>
        <taxon>Sordariomycetes</taxon>
        <taxon>Hypocreomycetidae</taxon>
        <taxon>Hypocreales</taxon>
        <taxon>Nectriaceae</taxon>
        <taxon>Cylindrodendrum</taxon>
    </lineage>
</organism>
<reference evidence="1" key="1">
    <citation type="submission" date="2020-03" db="EMBL/GenBank/DDBJ databases">
        <title>Draft Genome Sequence of Cylindrodendrum hubeiense.</title>
        <authorList>
            <person name="Buettner E."/>
            <person name="Kellner H."/>
        </authorList>
    </citation>
    <scope>NUCLEOTIDE SEQUENCE</scope>
    <source>
        <strain evidence="1">IHI 201604</strain>
    </source>
</reference>
<protein>
    <submittedName>
        <fullName evidence="1">Uncharacterized protein</fullName>
    </submittedName>
</protein>
<dbReference type="Proteomes" id="UP000722485">
    <property type="component" value="Unassembled WGS sequence"/>
</dbReference>
<dbReference type="EMBL" id="JAANBB010000007">
    <property type="protein sequence ID" value="KAF7557066.1"/>
    <property type="molecule type" value="Genomic_DNA"/>
</dbReference>
<comment type="caution">
    <text evidence="1">The sequence shown here is derived from an EMBL/GenBank/DDBJ whole genome shotgun (WGS) entry which is preliminary data.</text>
</comment>
<evidence type="ECO:0000313" key="1">
    <source>
        <dbReference type="EMBL" id="KAF7557066.1"/>
    </source>
</evidence>